<dbReference type="GeneID" id="118431555"/>
<evidence type="ECO:0000256" key="1">
    <source>
        <dbReference type="SAM" id="Phobius"/>
    </source>
</evidence>
<feature type="transmembrane region" description="Helical" evidence="1">
    <location>
        <begin position="14"/>
        <end position="32"/>
    </location>
</feature>
<reference evidence="3" key="2">
    <citation type="submission" date="2025-08" db="UniProtKB">
        <authorList>
            <consortium name="RefSeq"/>
        </authorList>
    </citation>
    <scope>IDENTIFICATION</scope>
    <source>
        <strain evidence="3">S238N-H82</strain>
        <tissue evidence="3">Testes</tissue>
    </source>
</reference>
<feature type="transmembrane region" description="Helical" evidence="1">
    <location>
        <begin position="183"/>
        <end position="204"/>
    </location>
</feature>
<protein>
    <submittedName>
        <fullName evidence="3">Uncharacterized protein LOC118431555</fullName>
    </submittedName>
</protein>
<accession>A0A9J7NCD9</accession>
<dbReference type="OMA" id="YATWGTL"/>
<keyword evidence="1" id="KW-1133">Transmembrane helix</keyword>
<keyword evidence="1" id="KW-0472">Membrane</keyword>
<evidence type="ECO:0000313" key="2">
    <source>
        <dbReference type="Proteomes" id="UP000001554"/>
    </source>
</evidence>
<feature type="transmembrane region" description="Helical" evidence="1">
    <location>
        <begin position="263"/>
        <end position="281"/>
    </location>
</feature>
<dbReference type="PANTHER" id="PTHR33802:SF1">
    <property type="entry name" value="XK-RELATED PROTEIN"/>
    <property type="match status" value="1"/>
</dbReference>
<proteinExistence type="predicted"/>
<feature type="transmembrane region" description="Helical" evidence="1">
    <location>
        <begin position="324"/>
        <end position="346"/>
    </location>
</feature>
<dbReference type="OrthoDB" id="5586934at2759"/>
<keyword evidence="2" id="KW-1185">Reference proteome</keyword>
<feature type="transmembrane region" description="Helical" evidence="1">
    <location>
        <begin position="116"/>
        <end position="137"/>
    </location>
</feature>
<keyword evidence="1" id="KW-0812">Transmembrane</keyword>
<dbReference type="Proteomes" id="UP000001554">
    <property type="component" value="Chromosome 15"/>
</dbReference>
<dbReference type="RefSeq" id="XP_035698689.1">
    <property type="nucleotide sequence ID" value="XM_035842796.1"/>
</dbReference>
<dbReference type="PANTHER" id="PTHR33802">
    <property type="entry name" value="SI:CH211-161H7.5-RELATED"/>
    <property type="match status" value="1"/>
</dbReference>
<sequence length="376" mass="43373">MEEGKEQPPRHKPLGIVLIVFAWFTYVIRLTIGYFRQFDVIKGFVKQYAAQRKAKQFAYVFRLVFSWLRQSAATCSQLQCIDNYNDTVLCFSTGLFSSTVGNTSRFFPNEIVPAPWVFDIWLVIYGWGFLWLIYVTVCVCRKNSRGYFYVTPELFPPIFYVTWYVNNFFILSWTFLNDSLQRVGATMLLALIAFSLYYMLYISYRRVDQNGPWLTENAPVDLWLIRALVHNGLAIYGTWVTIATLVGFSNVLTYESGYDNEDVSTGMLGLLLAIILVWFVLENFVFERYCRYTLVPFVVVVVALSGLIDKYIRFTGSLEKRNAIFACVMLGVSSLVLVVRFSLVLWRHVTQPLYVNTVKTTSVKKSELNGGFTTEL</sequence>
<dbReference type="KEGG" id="bfo:118431555"/>
<reference evidence="2" key="1">
    <citation type="journal article" date="2020" name="Nat. Ecol. Evol.">
        <title>Deeply conserved synteny resolves early events in vertebrate evolution.</title>
        <authorList>
            <person name="Simakov O."/>
            <person name="Marletaz F."/>
            <person name="Yue J.X."/>
            <person name="O'Connell B."/>
            <person name="Jenkins J."/>
            <person name="Brandt A."/>
            <person name="Calef R."/>
            <person name="Tung C.H."/>
            <person name="Huang T.K."/>
            <person name="Schmutz J."/>
            <person name="Satoh N."/>
            <person name="Yu J.K."/>
            <person name="Putnam N.H."/>
            <person name="Green R.E."/>
            <person name="Rokhsar D.S."/>
        </authorList>
    </citation>
    <scope>NUCLEOTIDE SEQUENCE [LARGE SCALE GENOMIC DNA]</scope>
    <source>
        <strain evidence="2">S238N-H82</strain>
    </source>
</reference>
<organism evidence="2 3">
    <name type="scientific">Branchiostoma floridae</name>
    <name type="common">Florida lancelet</name>
    <name type="synonym">Amphioxus</name>
    <dbReference type="NCBI Taxonomy" id="7739"/>
    <lineage>
        <taxon>Eukaryota</taxon>
        <taxon>Metazoa</taxon>
        <taxon>Chordata</taxon>
        <taxon>Cephalochordata</taxon>
        <taxon>Leptocardii</taxon>
        <taxon>Amphioxiformes</taxon>
        <taxon>Branchiostomatidae</taxon>
        <taxon>Branchiostoma</taxon>
    </lineage>
</organism>
<name>A0A9J7NCD9_BRAFL</name>
<feature type="transmembrane region" description="Helical" evidence="1">
    <location>
        <begin position="293"/>
        <end position="312"/>
    </location>
</feature>
<dbReference type="AlphaFoldDB" id="A0A9J7NCD9"/>
<evidence type="ECO:0000313" key="3">
    <source>
        <dbReference type="RefSeq" id="XP_035698689.1"/>
    </source>
</evidence>
<gene>
    <name evidence="3" type="primary">LOC118431555</name>
</gene>
<feature type="transmembrane region" description="Helical" evidence="1">
    <location>
        <begin position="224"/>
        <end position="251"/>
    </location>
</feature>